<dbReference type="PANTHER" id="PTHR45138">
    <property type="entry name" value="REGULATORY COMPONENTS OF SENSORY TRANSDUCTION SYSTEM"/>
    <property type="match status" value="1"/>
</dbReference>
<dbReference type="Proteomes" id="UP001219862">
    <property type="component" value="Unassembled WGS sequence"/>
</dbReference>
<keyword evidence="3" id="KW-0812">Transmembrane</keyword>
<keyword evidence="6" id="KW-1185">Reference proteome</keyword>
<feature type="transmembrane region" description="Helical" evidence="3">
    <location>
        <begin position="57"/>
        <end position="84"/>
    </location>
</feature>
<reference evidence="5 6" key="1">
    <citation type="submission" date="2022-10" db="EMBL/GenBank/DDBJ databases">
        <title>paucibacter sp. hw8 Genome sequencing.</title>
        <authorList>
            <person name="Park S."/>
        </authorList>
    </citation>
    <scope>NUCLEOTIDE SEQUENCE [LARGE SCALE GENOMIC DNA]</scope>
    <source>
        <strain evidence="6">hw8</strain>
    </source>
</reference>
<evidence type="ECO:0000256" key="3">
    <source>
        <dbReference type="SAM" id="Phobius"/>
    </source>
</evidence>
<protein>
    <recommendedName>
        <fullName evidence="1">diguanylate cyclase</fullName>
        <ecNumber evidence="1">2.7.7.65</ecNumber>
    </recommendedName>
</protein>
<dbReference type="SMART" id="SM00267">
    <property type="entry name" value="GGDEF"/>
    <property type="match status" value="1"/>
</dbReference>
<feature type="transmembrane region" description="Helical" evidence="3">
    <location>
        <begin position="28"/>
        <end position="51"/>
    </location>
</feature>
<dbReference type="InterPro" id="IPR029787">
    <property type="entry name" value="Nucleotide_cyclase"/>
</dbReference>
<organism evidence="5 6">
    <name type="scientific">Roseateles koreensis</name>
    <dbReference type="NCBI Taxonomy" id="2987526"/>
    <lineage>
        <taxon>Bacteria</taxon>
        <taxon>Pseudomonadati</taxon>
        <taxon>Pseudomonadota</taxon>
        <taxon>Betaproteobacteria</taxon>
        <taxon>Burkholderiales</taxon>
        <taxon>Sphaerotilaceae</taxon>
        <taxon>Roseateles</taxon>
    </lineage>
</organism>
<dbReference type="InterPro" id="IPR043128">
    <property type="entry name" value="Rev_trsase/Diguanyl_cyclase"/>
</dbReference>
<dbReference type="SUPFAM" id="SSF55073">
    <property type="entry name" value="Nucleotide cyclase"/>
    <property type="match status" value="1"/>
</dbReference>
<evidence type="ECO:0000313" key="6">
    <source>
        <dbReference type="Proteomes" id="UP001219862"/>
    </source>
</evidence>
<dbReference type="EMBL" id="JAQQXS010000006">
    <property type="protein sequence ID" value="MDC8785278.1"/>
    <property type="molecule type" value="Genomic_DNA"/>
</dbReference>
<feature type="domain" description="GGDEF" evidence="4">
    <location>
        <begin position="126"/>
        <end position="259"/>
    </location>
</feature>
<dbReference type="Gene3D" id="3.30.70.270">
    <property type="match status" value="1"/>
</dbReference>
<evidence type="ECO:0000313" key="5">
    <source>
        <dbReference type="EMBL" id="MDC8785278.1"/>
    </source>
</evidence>
<dbReference type="CDD" id="cd01949">
    <property type="entry name" value="GGDEF"/>
    <property type="match status" value="1"/>
</dbReference>
<evidence type="ECO:0000259" key="4">
    <source>
        <dbReference type="PROSITE" id="PS50887"/>
    </source>
</evidence>
<dbReference type="InterPro" id="IPR050469">
    <property type="entry name" value="Diguanylate_Cyclase"/>
</dbReference>
<dbReference type="PANTHER" id="PTHR45138:SF9">
    <property type="entry name" value="DIGUANYLATE CYCLASE DGCM-RELATED"/>
    <property type="match status" value="1"/>
</dbReference>
<evidence type="ECO:0000256" key="2">
    <source>
        <dbReference type="ARBA" id="ARBA00034247"/>
    </source>
</evidence>
<gene>
    <name evidence="5" type="ORF">PRZ01_08750</name>
</gene>
<dbReference type="NCBIfam" id="TIGR00254">
    <property type="entry name" value="GGDEF"/>
    <property type="match status" value="1"/>
</dbReference>
<dbReference type="InterPro" id="IPR000160">
    <property type="entry name" value="GGDEF_dom"/>
</dbReference>
<keyword evidence="3" id="KW-1133">Transmembrane helix</keyword>
<sequence length="261" mass="28692">MGMRDELDLPRGLAALNNGVQRLGRWPALVIFCLVLVLVSVGLSQLVISLLGRGDRAIASLCAGVCALVLGAGFGHAFLALLDFSGRSFNQLRRNATLDPHTGVFNRRYFLSLAERECSLARRHRTDCALVLLKVDSMRKVIDLFGQTCAEILMRQIAEASEEILRQGDMLARQSFDEFILLLPHTDPLGAVDVANRIRERVERLDFAWNSHHMPVSASLGVGTLQPSHLTLAQLIGDTQIALDMALSAGRNCVRTRLPTI</sequence>
<keyword evidence="3" id="KW-0472">Membrane</keyword>
<proteinExistence type="predicted"/>
<comment type="caution">
    <text evidence="5">The sequence shown here is derived from an EMBL/GenBank/DDBJ whole genome shotgun (WGS) entry which is preliminary data.</text>
</comment>
<evidence type="ECO:0000256" key="1">
    <source>
        <dbReference type="ARBA" id="ARBA00012528"/>
    </source>
</evidence>
<dbReference type="PROSITE" id="PS50887">
    <property type="entry name" value="GGDEF"/>
    <property type="match status" value="1"/>
</dbReference>
<accession>A0ABT5KQU8</accession>
<comment type="catalytic activity">
    <reaction evidence="2">
        <text>2 GTP = 3',3'-c-di-GMP + 2 diphosphate</text>
        <dbReference type="Rhea" id="RHEA:24898"/>
        <dbReference type="ChEBI" id="CHEBI:33019"/>
        <dbReference type="ChEBI" id="CHEBI:37565"/>
        <dbReference type="ChEBI" id="CHEBI:58805"/>
        <dbReference type="EC" id="2.7.7.65"/>
    </reaction>
</comment>
<dbReference type="RefSeq" id="WP_273596384.1">
    <property type="nucleotide sequence ID" value="NZ_JAQQXS010000006.1"/>
</dbReference>
<dbReference type="EC" id="2.7.7.65" evidence="1"/>
<name>A0ABT5KQU8_9BURK</name>
<dbReference type="Pfam" id="PF00990">
    <property type="entry name" value="GGDEF"/>
    <property type="match status" value="1"/>
</dbReference>